<feature type="region of interest" description="Disordered" evidence="1">
    <location>
        <begin position="1"/>
        <end position="70"/>
    </location>
</feature>
<evidence type="ECO:0000313" key="2">
    <source>
        <dbReference type="EMBL" id="BAD29616.1"/>
    </source>
</evidence>
<proteinExistence type="predicted"/>
<evidence type="ECO:0000313" key="3">
    <source>
        <dbReference type="EMBL" id="BAD29650.1"/>
    </source>
</evidence>
<accession>Q6ENK3</accession>
<dbReference type="AlphaFoldDB" id="Q6ENK3"/>
<protein>
    <submittedName>
        <fullName evidence="3">Uncharacterized protein</fullName>
    </submittedName>
</protein>
<sequence length="169" mass="18289">MRQKCPSHRQELPEVSHQQQRQQCGQAGGHRGTSSTTAAATADGGGGVPHAERRALPRVQAPAEGIEPWRAHWERRRWCVGLVSGDGVRPKEKVQAVDPNGVERVSVLWQESVVIGHQQHGATVSDGSSQREGKGRIVWLGSPRMQGGRKQARKESCGDNAGERGISPS</sequence>
<feature type="region of interest" description="Disordered" evidence="1">
    <location>
        <begin position="141"/>
        <end position="169"/>
    </location>
</feature>
<evidence type="ECO:0000256" key="1">
    <source>
        <dbReference type="SAM" id="MobiDB-lite"/>
    </source>
</evidence>
<dbReference type="Proteomes" id="UP000000763">
    <property type="component" value="Chromosome 9"/>
</dbReference>
<reference evidence="4" key="4">
    <citation type="journal article" date="2008" name="Nucleic Acids Res.">
        <title>The rice annotation project database (RAP-DB): 2008 update.</title>
        <authorList>
            <consortium name="The rice annotation project (RAP)"/>
        </authorList>
    </citation>
    <scope>GENOME REANNOTATION</scope>
    <source>
        <strain evidence="4">cv. Nipponbare</strain>
    </source>
</reference>
<reference evidence="3" key="2">
    <citation type="submission" date="2004-01" db="EMBL/GenBank/DDBJ databases">
        <title>Oryza sativa nipponbare(GA3) genomic DNA, chromosome 9, PAC clone:P0645D04.</title>
        <authorList>
            <person name="Sasaki T."/>
            <person name="Matsumoto T."/>
            <person name="Katayose Y."/>
        </authorList>
    </citation>
    <scope>NUCLEOTIDE SEQUENCE</scope>
</reference>
<feature type="compositionally biased region" description="Low complexity" evidence="1">
    <location>
        <begin position="32"/>
        <end position="42"/>
    </location>
</feature>
<name>Q6ENK3_ORYSJ</name>
<dbReference type="EMBL" id="AP006727">
    <property type="protein sequence ID" value="BAD29650.1"/>
    <property type="molecule type" value="Genomic_DNA"/>
</dbReference>
<dbReference type="EMBL" id="AP006527">
    <property type="protein sequence ID" value="BAD29616.1"/>
    <property type="molecule type" value="Genomic_DNA"/>
</dbReference>
<evidence type="ECO:0000313" key="4">
    <source>
        <dbReference type="Proteomes" id="UP000000763"/>
    </source>
</evidence>
<reference evidence="4" key="3">
    <citation type="journal article" date="2005" name="Nature">
        <title>The map-based sequence of the rice genome.</title>
        <authorList>
            <consortium name="International rice genome sequencing project (IRGSP)"/>
            <person name="Matsumoto T."/>
            <person name="Wu J."/>
            <person name="Kanamori H."/>
            <person name="Katayose Y."/>
            <person name="Fujisawa M."/>
            <person name="Namiki N."/>
            <person name="Mizuno H."/>
            <person name="Yamamoto K."/>
            <person name="Antonio B.A."/>
            <person name="Baba T."/>
            <person name="Sakata K."/>
            <person name="Nagamura Y."/>
            <person name="Aoki H."/>
            <person name="Arikawa K."/>
            <person name="Arita K."/>
            <person name="Bito T."/>
            <person name="Chiden Y."/>
            <person name="Fujitsuka N."/>
            <person name="Fukunaka R."/>
            <person name="Hamada M."/>
            <person name="Harada C."/>
            <person name="Hayashi A."/>
            <person name="Hijishita S."/>
            <person name="Honda M."/>
            <person name="Hosokawa S."/>
            <person name="Ichikawa Y."/>
            <person name="Idonuma A."/>
            <person name="Iijima M."/>
            <person name="Ikeda M."/>
            <person name="Ikeno M."/>
            <person name="Ito K."/>
            <person name="Ito S."/>
            <person name="Ito T."/>
            <person name="Ito Y."/>
            <person name="Ito Y."/>
            <person name="Iwabuchi A."/>
            <person name="Kamiya K."/>
            <person name="Karasawa W."/>
            <person name="Kurita K."/>
            <person name="Katagiri S."/>
            <person name="Kikuta A."/>
            <person name="Kobayashi H."/>
            <person name="Kobayashi N."/>
            <person name="Machita K."/>
            <person name="Maehara T."/>
            <person name="Masukawa M."/>
            <person name="Mizubayashi T."/>
            <person name="Mukai Y."/>
            <person name="Nagasaki H."/>
            <person name="Nagata Y."/>
            <person name="Naito S."/>
            <person name="Nakashima M."/>
            <person name="Nakama Y."/>
            <person name="Nakamichi Y."/>
            <person name="Nakamura M."/>
            <person name="Meguro A."/>
            <person name="Negishi M."/>
            <person name="Ohta I."/>
            <person name="Ohta T."/>
            <person name="Okamoto M."/>
            <person name="Ono N."/>
            <person name="Saji S."/>
            <person name="Sakaguchi M."/>
            <person name="Sakai K."/>
            <person name="Shibata M."/>
            <person name="Shimokawa T."/>
            <person name="Song J."/>
            <person name="Takazaki Y."/>
            <person name="Terasawa K."/>
            <person name="Tsugane M."/>
            <person name="Tsuji K."/>
            <person name="Ueda S."/>
            <person name="Waki K."/>
            <person name="Yamagata H."/>
            <person name="Yamamoto M."/>
            <person name="Yamamoto S."/>
            <person name="Yamane H."/>
            <person name="Yoshiki S."/>
            <person name="Yoshihara R."/>
            <person name="Yukawa K."/>
            <person name="Zhong H."/>
            <person name="Yano M."/>
            <person name="Yuan Q."/>
            <person name="Ouyang S."/>
            <person name="Liu J."/>
            <person name="Jones K.M."/>
            <person name="Gansberger K."/>
            <person name="Moffat K."/>
            <person name="Hill J."/>
            <person name="Bera J."/>
            <person name="Fadrosh D."/>
            <person name="Jin S."/>
            <person name="Johri S."/>
            <person name="Kim M."/>
            <person name="Overton L."/>
            <person name="Reardon M."/>
            <person name="Tsitrin T."/>
            <person name="Vuong H."/>
            <person name="Weaver B."/>
            <person name="Ciecko A."/>
            <person name="Tallon L."/>
            <person name="Jackson J."/>
            <person name="Pai G."/>
            <person name="Aken S.V."/>
            <person name="Utterback T."/>
            <person name="Reidmuller S."/>
            <person name="Feldblyum T."/>
            <person name="Hsiao J."/>
            <person name="Zismann V."/>
            <person name="Iobst S."/>
            <person name="de Vazeille A.R."/>
            <person name="Buell C.R."/>
            <person name="Ying K."/>
            <person name="Li Y."/>
            <person name="Lu T."/>
            <person name="Huang Y."/>
            <person name="Zhao Q."/>
            <person name="Feng Q."/>
            <person name="Zhang L."/>
            <person name="Zhu J."/>
            <person name="Weng Q."/>
            <person name="Mu J."/>
            <person name="Lu Y."/>
            <person name="Fan D."/>
            <person name="Liu Y."/>
            <person name="Guan J."/>
            <person name="Zhang Y."/>
            <person name="Yu S."/>
            <person name="Liu X."/>
            <person name="Zhang Y."/>
            <person name="Hong G."/>
            <person name="Han B."/>
            <person name="Choisne N."/>
            <person name="Demange N."/>
            <person name="Orjeda G."/>
            <person name="Samain S."/>
            <person name="Cattolico L."/>
            <person name="Pelletier E."/>
            <person name="Couloux A."/>
            <person name="Segurens B."/>
            <person name="Wincker P."/>
            <person name="D'Hont A."/>
            <person name="Scarpelli C."/>
            <person name="Weissenbach J."/>
            <person name="Salanoubat M."/>
            <person name="Quetier F."/>
            <person name="Yu Y."/>
            <person name="Kim H.R."/>
            <person name="Rambo T."/>
            <person name="Currie J."/>
            <person name="Collura K."/>
            <person name="Luo M."/>
            <person name="Yang T."/>
            <person name="Ammiraju J.S.S."/>
            <person name="Engler F."/>
            <person name="Soderlund C."/>
            <person name="Wing R.A."/>
            <person name="Palmer L.E."/>
            <person name="de la Bastide M."/>
            <person name="Spiegel L."/>
            <person name="Nascimento L."/>
            <person name="Zutavern T."/>
            <person name="O'Shaughnessy A."/>
            <person name="Dike S."/>
            <person name="Dedhia N."/>
            <person name="Preston R."/>
            <person name="Balija V."/>
            <person name="McCombie W.R."/>
            <person name="Chow T."/>
            <person name="Chen H."/>
            <person name="Chung M."/>
            <person name="Chen C."/>
            <person name="Shaw J."/>
            <person name="Wu H."/>
            <person name="Hsiao K."/>
            <person name="Chao Y."/>
            <person name="Chu M."/>
            <person name="Cheng C."/>
            <person name="Hour A."/>
            <person name="Lee P."/>
            <person name="Lin S."/>
            <person name="Lin Y."/>
            <person name="Liou J."/>
            <person name="Liu S."/>
            <person name="Hsing Y."/>
            <person name="Raghuvanshi S."/>
            <person name="Mohanty A."/>
            <person name="Bharti A.K."/>
            <person name="Gaur A."/>
            <person name="Gupta V."/>
            <person name="Kumar D."/>
            <person name="Ravi V."/>
            <person name="Vij S."/>
            <person name="Kapur A."/>
            <person name="Khurana P."/>
            <person name="Khurana P."/>
            <person name="Khurana J.P."/>
            <person name="Tyagi A.K."/>
            <person name="Gaikwad K."/>
            <person name="Singh A."/>
            <person name="Dalal V."/>
            <person name="Srivastava S."/>
            <person name="Dixit A."/>
            <person name="Pal A.K."/>
            <person name="Ghazi I.A."/>
            <person name="Yadav M."/>
            <person name="Pandit A."/>
            <person name="Bhargava A."/>
            <person name="Sureshbabu K."/>
            <person name="Batra K."/>
            <person name="Sharma T.R."/>
            <person name="Mohapatra T."/>
            <person name="Singh N.K."/>
            <person name="Messing J."/>
            <person name="Nelson A.B."/>
            <person name="Fuks G."/>
            <person name="Kavchok S."/>
            <person name="Keizer G."/>
            <person name="Linton E."/>
            <person name="Llaca V."/>
            <person name="Song R."/>
            <person name="Tanyolac B."/>
            <person name="Young S."/>
            <person name="Ho-Il K."/>
            <person name="Hahn J.H."/>
            <person name="Sangsakoo G."/>
            <person name="Vanavichit A."/>
            <person name="de Mattos Luiz.A.T."/>
            <person name="Zimmer P.D."/>
            <person name="Malone G."/>
            <person name="Dellagostin O."/>
            <person name="de Oliveira A.C."/>
            <person name="Bevan M."/>
            <person name="Bancroft I."/>
            <person name="Minx P."/>
            <person name="Cordum H."/>
            <person name="Wilson R."/>
            <person name="Cheng Z."/>
            <person name="Jin W."/>
            <person name="Jiang J."/>
            <person name="Leong S.A."/>
            <person name="Iwama H."/>
            <person name="Gojobori T."/>
            <person name="Itoh T."/>
            <person name="Niimura Y."/>
            <person name="Fujii Y."/>
            <person name="Habara T."/>
            <person name="Sakai H."/>
            <person name="Sato Y."/>
            <person name="Wilson G."/>
            <person name="Kumar K."/>
            <person name="McCouch S."/>
            <person name="Juretic N."/>
            <person name="Hoen D."/>
            <person name="Wright S."/>
            <person name="Bruskiewich R."/>
            <person name="Bureau T."/>
            <person name="Miyao A."/>
            <person name="Hirochika H."/>
            <person name="Nishikawa T."/>
            <person name="Kadowaki K."/>
            <person name="Sugiura M."/>
            <person name="Burr B."/>
            <person name="Sasaki T."/>
        </authorList>
    </citation>
    <scope>NUCLEOTIDE SEQUENCE [LARGE SCALE GENOMIC DNA]</scope>
    <source>
        <strain evidence="4">cv. Nipponbare</strain>
    </source>
</reference>
<reference evidence="2" key="1">
    <citation type="submission" date="2003-06" db="EMBL/GenBank/DDBJ databases">
        <title>Oryza sativa nipponbare(GA3) genomic DNA, chromosome 9, PAC clone:P0603H10.</title>
        <authorList>
            <person name="Sasaki T."/>
            <person name="Matsumoto T."/>
            <person name="Katayose Y."/>
        </authorList>
    </citation>
    <scope>NUCLEOTIDE SEQUENCE</scope>
</reference>
<gene>
    <name evidence="2" type="ORF">P0603H10.1</name>
    <name evidence="3" type="ORF">P0645D04.26</name>
</gene>
<organism evidence="3 4">
    <name type="scientific">Oryza sativa subsp. japonica</name>
    <name type="common">Rice</name>
    <dbReference type="NCBI Taxonomy" id="39947"/>
    <lineage>
        <taxon>Eukaryota</taxon>
        <taxon>Viridiplantae</taxon>
        <taxon>Streptophyta</taxon>
        <taxon>Embryophyta</taxon>
        <taxon>Tracheophyta</taxon>
        <taxon>Spermatophyta</taxon>
        <taxon>Magnoliopsida</taxon>
        <taxon>Liliopsida</taxon>
        <taxon>Poales</taxon>
        <taxon>Poaceae</taxon>
        <taxon>BOP clade</taxon>
        <taxon>Oryzoideae</taxon>
        <taxon>Oryzeae</taxon>
        <taxon>Oryzinae</taxon>
        <taxon>Oryza</taxon>
        <taxon>Oryza sativa</taxon>
    </lineage>
</organism>